<dbReference type="Proteomes" id="UP001152523">
    <property type="component" value="Unassembled WGS sequence"/>
</dbReference>
<sequence>MADLGEEKLGLTGCGGKERGRVSVYVPMQVVFPVREDSQNAPNKGSLPPAAATSSSSSRLVPSAHELLALASRKRRTSPRRPDRGGSMLGLWWAEAQGKVKKINFFKVLFSQNSIQPSPNFSIAQSNFSAQPIKQNHSI</sequence>
<feature type="region of interest" description="Disordered" evidence="1">
    <location>
        <begin position="35"/>
        <end position="88"/>
    </location>
</feature>
<gene>
    <name evidence="2" type="ORF">CEPIT_LOCUS26186</name>
</gene>
<comment type="caution">
    <text evidence="2">The sequence shown here is derived from an EMBL/GenBank/DDBJ whole genome shotgun (WGS) entry which is preliminary data.</text>
</comment>
<evidence type="ECO:0000313" key="3">
    <source>
        <dbReference type="Proteomes" id="UP001152523"/>
    </source>
</evidence>
<protein>
    <submittedName>
        <fullName evidence="2">Uncharacterized protein</fullName>
    </submittedName>
</protein>
<name>A0AAV0EPE2_9ASTE</name>
<dbReference type="AlphaFoldDB" id="A0AAV0EPE2"/>
<reference evidence="2" key="1">
    <citation type="submission" date="2022-07" db="EMBL/GenBank/DDBJ databases">
        <authorList>
            <person name="Macas J."/>
            <person name="Novak P."/>
            <person name="Neumann P."/>
        </authorList>
    </citation>
    <scope>NUCLEOTIDE SEQUENCE</scope>
</reference>
<keyword evidence="3" id="KW-1185">Reference proteome</keyword>
<proteinExistence type="predicted"/>
<evidence type="ECO:0000313" key="2">
    <source>
        <dbReference type="EMBL" id="CAH9124710.1"/>
    </source>
</evidence>
<accession>A0AAV0EPE2</accession>
<dbReference type="EMBL" id="CAMAPF010000935">
    <property type="protein sequence ID" value="CAH9124710.1"/>
    <property type="molecule type" value="Genomic_DNA"/>
</dbReference>
<organism evidence="2 3">
    <name type="scientific">Cuscuta epithymum</name>
    <dbReference type="NCBI Taxonomy" id="186058"/>
    <lineage>
        <taxon>Eukaryota</taxon>
        <taxon>Viridiplantae</taxon>
        <taxon>Streptophyta</taxon>
        <taxon>Embryophyta</taxon>
        <taxon>Tracheophyta</taxon>
        <taxon>Spermatophyta</taxon>
        <taxon>Magnoliopsida</taxon>
        <taxon>eudicotyledons</taxon>
        <taxon>Gunneridae</taxon>
        <taxon>Pentapetalae</taxon>
        <taxon>asterids</taxon>
        <taxon>lamiids</taxon>
        <taxon>Solanales</taxon>
        <taxon>Convolvulaceae</taxon>
        <taxon>Cuscuteae</taxon>
        <taxon>Cuscuta</taxon>
        <taxon>Cuscuta subgen. Cuscuta</taxon>
    </lineage>
</organism>
<feature type="compositionally biased region" description="Low complexity" evidence="1">
    <location>
        <begin position="46"/>
        <end position="64"/>
    </location>
</feature>
<evidence type="ECO:0000256" key="1">
    <source>
        <dbReference type="SAM" id="MobiDB-lite"/>
    </source>
</evidence>